<dbReference type="Gene3D" id="1.10.10.60">
    <property type="entry name" value="Homeodomain-like"/>
    <property type="match status" value="1"/>
</dbReference>
<reference evidence="5" key="1">
    <citation type="journal article" date="2019" name="Int. J. Syst. Evol. Microbiol.">
        <title>The Global Catalogue of Microorganisms (GCM) 10K type strain sequencing project: providing services to taxonomists for standard genome sequencing and annotation.</title>
        <authorList>
            <consortium name="The Broad Institute Genomics Platform"/>
            <consortium name="The Broad Institute Genome Sequencing Center for Infectious Disease"/>
            <person name="Wu L."/>
            <person name="Ma J."/>
        </authorList>
    </citation>
    <scope>NUCLEOTIDE SEQUENCE [LARGE SCALE GENOMIC DNA]</scope>
    <source>
        <strain evidence="5">JCM 18304</strain>
    </source>
</reference>
<dbReference type="InterPro" id="IPR036271">
    <property type="entry name" value="Tet_transcr_reg_TetR-rel_C_sf"/>
</dbReference>
<accession>A0ABP9S7L2</accession>
<evidence type="ECO:0000256" key="2">
    <source>
        <dbReference type="ARBA" id="ARBA00023163"/>
    </source>
</evidence>
<protein>
    <submittedName>
        <fullName evidence="4">TetR/AcrR family transcriptional regulator</fullName>
    </submittedName>
</protein>
<dbReference type="SUPFAM" id="SSF48498">
    <property type="entry name" value="Tetracyclin repressor-like, C-terminal domain"/>
    <property type="match status" value="1"/>
</dbReference>
<comment type="caution">
    <text evidence="4">The sequence shown here is derived from an EMBL/GenBank/DDBJ whole genome shotgun (WGS) entry which is preliminary data.</text>
</comment>
<proteinExistence type="predicted"/>
<keyword evidence="1" id="KW-0805">Transcription regulation</keyword>
<dbReference type="InterPro" id="IPR004111">
    <property type="entry name" value="Repressor_TetR_C"/>
</dbReference>
<feature type="domain" description="Tetracycline repressor TetR C-terminal" evidence="3">
    <location>
        <begin position="41"/>
        <end position="188"/>
    </location>
</feature>
<organism evidence="4 5">
    <name type="scientific">Rugosimonospora acidiphila</name>
    <dbReference type="NCBI Taxonomy" id="556531"/>
    <lineage>
        <taxon>Bacteria</taxon>
        <taxon>Bacillati</taxon>
        <taxon>Actinomycetota</taxon>
        <taxon>Actinomycetes</taxon>
        <taxon>Micromonosporales</taxon>
        <taxon>Micromonosporaceae</taxon>
        <taxon>Rugosimonospora</taxon>
    </lineage>
</organism>
<evidence type="ECO:0000259" key="3">
    <source>
        <dbReference type="Pfam" id="PF02909"/>
    </source>
</evidence>
<name>A0ABP9S7L2_9ACTN</name>
<gene>
    <name evidence="4" type="ORF">GCM10023322_51170</name>
</gene>
<evidence type="ECO:0000313" key="5">
    <source>
        <dbReference type="Proteomes" id="UP001501570"/>
    </source>
</evidence>
<keyword evidence="5" id="KW-1185">Reference proteome</keyword>
<dbReference type="Pfam" id="PF02909">
    <property type="entry name" value="TetR_C_1"/>
    <property type="match status" value="1"/>
</dbReference>
<sequence>MRRLGARLESGATSVYWYVANKEELLDLAMDEALAEVAIPEPTGDWRADLRALLGGLRAMMSAHPWTTRLYHSRPLFGQHALRYAEAQLCLLRSAGFAGDELDGAFNMVVDYVRGSVDAAGPQRSRPHSRSGRVSDRMTLEASLQDAANPYPALRGYREHIRCHDRECLLQQRFDFGLRVLLDGLSARLRDGATA</sequence>
<keyword evidence="2" id="KW-0804">Transcription</keyword>
<dbReference type="Gene3D" id="1.10.357.10">
    <property type="entry name" value="Tetracycline Repressor, domain 2"/>
    <property type="match status" value="1"/>
</dbReference>
<dbReference type="EMBL" id="BAABJQ010000017">
    <property type="protein sequence ID" value="GAA5192179.1"/>
    <property type="molecule type" value="Genomic_DNA"/>
</dbReference>
<evidence type="ECO:0000313" key="4">
    <source>
        <dbReference type="EMBL" id="GAA5192179.1"/>
    </source>
</evidence>
<evidence type="ECO:0000256" key="1">
    <source>
        <dbReference type="ARBA" id="ARBA00023015"/>
    </source>
</evidence>
<dbReference type="Proteomes" id="UP001501570">
    <property type="component" value="Unassembled WGS sequence"/>
</dbReference>